<keyword evidence="3" id="KW-0997">Cell inner membrane</keyword>
<comment type="subcellular location">
    <subcellularLocation>
        <location evidence="1">Cell inner membrane</location>
    </subcellularLocation>
</comment>
<comment type="caution">
    <text evidence="7">The sequence shown here is derived from an EMBL/GenBank/DDBJ whole genome shotgun (WGS) entry which is preliminary data.</text>
</comment>
<dbReference type="EC" id="2.3.1.241" evidence="7"/>
<evidence type="ECO:0000256" key="2">
    <source>
        <dbReference type="ARBA" id="ARBA00022475"/>
    </source>
</evidence>
<evidence type="ECO:0000256" key="5">
    <source>
        <dbReference type="ARBA" id="ARBA00023136"/>
    </source>
</evidence>
<evidence type="ECO:0000256" key="3">
    <source>
        <dbReference type="ARBA" id="ARBA00022519"/>
    </source>
</evidence>
<evidence type="ECO:0000256" key="4">
    <source>
        <dbReference type="ARBA" id="ARBA00022679"/>
    </source>
</evidence>
<evidence type="ECO:0000256" key="6">
    <source>
        <dbReference type="ARBA" id="ARBA00023315"/>
    </source>
</evidence>
<evidence type="ECO:0000313" key="7">
    <source>
        <dbReference type="EMBL" id="MPN12214.1"/>
    </source>
</evidence>
<dbReference type="GO" id="GO:0008610">
    <property type="term" value="P:lipid biosynthetic process"/>
    <property type="evidence" value="ECO:0007669"/>
    <property type="project" value="UniProtKB-ARBA"/>
</dbReference>
<accession>A0A645FIE1</accession>
<keyword evidence="5" id="KW-0472">Membrane</keyword>
<dbReference type="AlphaFoldDB" id="A0A645FIE1"/>
<protein>
    <submittedName>
        <fullName evidence="7">Lipid A biosynthesis lauroyltransferase</fullName>
        <ecNumber evidence="7">2.3.1.241</ecNumber>
    </submittedName>
</protein>
<evidence type="ECO:0000256" key="1">
    <source>
        <dbReference type="ARBA" id="ARBA00004533"/>
    </source>
</evidence>
<organism evidence="7">
    <name type="scientific">bioreactor metagenome</name>
    <dbReference type="NCBI Taxonomy" id="1076179"/>
    <lineage>
        <taxon>unclassified sequences</taxon>
        <taxon>metagenomes</taxon>
        <taxon>ecological metagenomes</taxon>
    </lineage>
</organism>
<dbReference type="PANTHER" id="PTHR30606:SF10">
    <property type="entry name" value="PHOSPHATIDYLINOSITOL MANNOSIDE ACYLTRANSFERASE"/>
    <property type="match status" value="1"/>
</dbReference>
<gene>
    <name evidence="7" type="primary">lpxL_12</name>
    <name evidence="7" type="ORF">SDC9_159526</name>
</gene>
<dbReference type="GO" id="GO:1901137">
    <property type="term" value="P:carbohydrate derivative biosynthetic process"/>
    <property type="evidence" value="ECO:0007669"/>
    <property type="project" value="UniProtKB-ARBA"/>
</dbReference>
<dbReference type="Pfam" id="PF03279">
    <property type="entry name" value="Lip_A_acyltrans"/>
    <property type="match status" value="1"/>
</dbReference>
<sequence length="214" mass="24737">MNPHLGSWEASGLMAPYYADVRMVAIAKPVRNPYINRLLNRGNREKERGLRIVFARGAMRAAVKALREGLSIGTLIDQNTRVRDGGEFVHFFGLPAPSSKAPAVLMRYCKTNHIPAVIVYGTSVRDENNRIVAHSATLSRPFEEYPDDTAVIEELMRLSERYIRQYPEQYVWFYKRFSYIPRDADDALRQRYPWYSEVASPSFYNATLRRRKGQ</sequence>
<keyword evidence="2" id="KW-1003">Cell membrane</keyword>
<reference evidence="7" key="1">
    <citation type="submission" date="2019-08" db="EMBL/GenBank/DDBJ databases">
        <authorList>
            <person name="Kucharzyk K."/>
            <person name="Murdoch R.W."/>
            <person name="Higgins S."/>
            <person name="Loffler F."/>
        </authorList>
    </citation>
    <scope>NUCLEOTIDE SEQUENCE</scope>
</reference>
<dbReference type="EMBL" id="VSSQ01058506">
    <property type="protein sequence ID" value="MPN12214.1"/>
    <property type="molecule type" value="Genomic_DNA"/>
</dbReference>
<keyword evidence="4 7" id="KW-0808">Transferase</keyword>
<dbReference type="GO" id="GO:0008913">
    <property type="term" value="F:Kdo2-lipid IVA acyltransferase activity"/>
    <property type="evidence" value="ECO:0007669"/>
    <property type="project" value="UniProtKB-EC"/>
</dbReference>
<dbReference type="PANTHER" id="PTHR30606">
    <property type="entry name" value="LIPID A BIOSYNTHESIS LAUROYL ACYLTRANSFERASE"/>
    <property type="match status" value="1"/>
</dbReference>
<dbReference type="InterPro" id="IPR004960">
    <property type="entry name" value="LipA_acyltrans"/>
</dbReference>
<proteinExistence type="predicted"/>
<name>A0A645FIE1_9ZZZZ</name>
<dbReference type="GO" id="GO:0005886">
    <property type="term" value="C:plasma membrane"/>
    <property type="evidence" value="ECO:0007669"/>
    <property type="project" value="UniProtKB-SubCell"/>
</dbReference>
<keyword evidence="6 7" id="KW-0012">Acyltransferase</keyword>
<dbReference type="CDD" id="cd07984">
    <property type="entry name" value="LPLAT_LABLAT-like"/>
    <property type="match status" value="1"/>
</dbReference>